<evidence type="ECO:0000313" key="5">
    <source>
        <dbReference type="Proteomes" id="UP000078459"/>
    </source>
</evidence>
<keyword evidence="2" id="KW-0812">Transmembrane</keyword>
<dbReference type="PANTHER" id="PTHR21666">
    <property type="entry name" value="PEPTIDASE-RELATED"/>
    <property type="match status" value="1"/>
</dbReference>
<dbReference type="CDD" id="cd12797">
    <property type="entry name" value="M23_peptidase"/>
    <property type="match status" value="1"/>
</dbReference>
<dbReference type="STRING" id="1826909.A5893_06050"/>
<keyword evidence="2" id="KW-1133">Transmembrane helix</keyword>
<organism evidence="4 5">
    <name type="scientific">Pedobacter psychrophilus</name>
    <dbReference type="NCBI Taxonomy" id="1826909"/>
    <lineage>
        <taxon>Bacteria</taxon>
        <taxon>Pseudomonadati</taxon>
        <taxon>Bacteroidota</taxon>
        <taxon>Sphingobacteriia</taxon>
        <taxon>Sphingobacteriales</taxon>
        <taxon>Sphingobacteriaceae</taxon>
        <taxon>Pedobacter</taxon>
    </lineage>
</organism>
<dbReference type="Pfam" id="PF01551">
    <property type="entry name" value="Peptidase_M23"/>
    <property type="match status" value="1"/>
</dbReference>
<protein>
    <submittedName>
        <fullName evidence="4">Peptidase M23</fullName>
    </submittedName>
</protein>
<sequence length="288" mass="32457">MSKSKRLIDKLKEKYKLVILNDDTFEEKASFNASLWYLIIGTASFAILFVFLTIATIKFTPLREYLTGNTEASSKKEIIAAFSKADSLQELAKANEMYLNNLKNVMNGTIDQKQSKKPINNNSKASDSIVLNQKITKEEKDLRKMIESEGKFDLNEEENKPKTGISSYTFFSPLRGQITEDFDSKKQHLGVDIATRKNENIKATLEGTVVFSNFTSETGYVIAIQHSNNLLSFYKHCSVLLKKAGSFVRVGEVIAVVGNTGEYSTGPHLHFELWFNGTAINPKNYMTF</sequence>
<dbReference type="OrthoDB" id="9810477at2"/>
<dbReference type="GO" id="GO:0004222">
    <property type="term" value="F:metalloendopeptidase activity"/>
    <property type="evidence" value="ECO:0007669"/>
    <property type="project" value="TreeGrafter"/>
</dbReference>
<dbReference type="Proteomes" id="UP000078459">
    <property type="component" value="Unassembled WGS sequence"/>
</dbReference>
<feature type="transmembrane region" description="Helical" evidence="2">
    <location>
        <begin position="35"/>
        <end position="57"/>
    </location>
</feature>
<dbReference type="EMBL" id="LWHJ01000022">
    <property type="protein sequence ID" value="OAQ40508.1"/>
    <property type="molecule type" value="Genomic_DNA"/>
</dbReference>
<name>A0A179DHT2_9SPHI</name>
<keyword evidence="2" id="KW-0472">Membrane</keyword>
<accession>A0A179DHT2</accession>
<comment type="caution">
    <text evidence="4">The sequence shown here is derived from an EMBL/GenBank/DDBJ whole genome shotgun (WGS) entry which is preliminary data.</text>
</comment>
<dbReference type="RefSeq" id="WP_068821744.1">
    <property type="nucleotide sequence ID" value="NZ_LWHJ01000022.1"/>
</dbReference>
<dbReference type="Gene3D" id="2.70.70.10">
    <property type="entry name" value="Glucose Permease (Domain IIA)"/>
    <property type="match status" value="1"/>
</dbReference>
<evidence type="ECO:0000256" key="2">
    <source>
        <dbReference type="SAM" id="Phobius"/>
    </source>
</evidence>
<dbReference type="InterPro" id="IPR011055">
    <property type="entry name" value="Dup_hybrid_motif"/>
</dbReference>
<evidence type="ECO:0000259" key="3">
    <source>
        <dbReference type="Pfam" id="PF01551"/>
    </source>
</evidence>
<proteinExistence type="predicted"/>
<dbReference type="SUPFAM" id="SSF51261">
    <property type="entry name" value="Duplicated hybrid motif"/>
    <property type="match status" value="1"/>
</dbReference>
<keyword evidence="1" id="KW-0732">Signal</keyword>
<dbReference type="PANTHER" id="PTHR21666:SF289">
    <property type="entry name" value="L-ALA--D-GLU ENDOPEPTIDASE"/>
    <property type="match status" value="1"/>
</dbReference>
<reference evidence="4 5" key="2">
    <citation type="submission" date="2016-06" db="EMBL/GenBank/DDBJ databases">
        <title>Pedobacter psychrophilus sp. nov., isolated from Antarctic fragmentary rock.</title>
        <authorList>
            <person name="Svec P."/>
        </authorList>
    </citation>
    <scope>NUCLEOTIDE SEQUENCE [LARGE SCALE GENOMIC DNA]</scope>
    <source>
        <strain evidence="4 5">CCM 8644</strain>
    </source>
</reference>
<dbReference type="AlphaFoldDB" id="A0A179DHT2"/>
<keyword evidence="5" id="KW-1185">Reference proteome</keyword>
<reference evidence="4 5" key="1">
    <citation type="submission" date="2016-04" db="EMBL/GenBank/DDBJ databases">
        <authorList>
            <person name="Evans L.H."/>
            <person name="Alamgir A."/>
            <person name="Owens N."/>
            <person name="Weber N.D."/>
            <person name="Virtaneva K."/>
            <person name="Barbian K."/>
            <person name="Babar A."/>
            <person name="Rosenke K."/>
        </authorList>
    </citation>
    <scope>NUCLEOTIDE SEQUENCE [LARGE SCALE GENOMIC DNA]</scope>
    <source>
        <strain evidence="4 5">CCM 8644</strain>
    </source>
</reference>
<evidence type="ECO:0000256" key="1">
    <source>
        <dbReference type="ARBA" id="ARBA00022729"/>
    </source>
</evidence>
<dbReference type="InterPro" id="IPR050570">
    <property type="entry name" value="Cell_wall_metabolism_enzyme"/>
</dbReference>
<dbReference type="InterPro" id="IPR016047">
    <property type="entry name" value="M23ase_b-sheet_dom"/>
</dbReference>
<gene>
    <name evidence="4" type="ORF">A5893_06050</name>
</gene>
<feature type="domain" description="M23ase beta-sheet core" evidence="3">
    <location>
        <begin position="187"/>
        <end position="282"/>
    </location>
</feature>
<evidence type="ECO:0000313" key="4">
    <source>
        <dbReference type="EMBL" id="OAQ40508.1"/>
    </source>
</evidence>